<gene>
    <name evidence="5" type="primary">prmC</name>
    <name evidence="8" type="ordered locus">Sgly_3288</name>
</gene>
<evidence type="ECO:0000259" key="6">
    <source>
        <dbReference type="Pfam" id="PF05175"/>
    </source>
</evidence>
<dbReference type="EMBL" id="CP002547">
    <property type="protein sequence ID" value="ADY57551.1"/>
    <property type="molecule type" value="Genomic_DNA"/>
</dbReference>
<dbReference type="InterPro" id="IPR029063">
    <property type="entry name" value="SAM-dependent_MTases_sf"/>
</dbReference>
<evidence type="ECO:0000256" key="2">
    <source>
        <dbReference type="ARBA" id="ARBA00022679"/>
    </source>
</evidence>
<dbReference type="InterPro" id="IPR007848">
    <property type="entry name" value="Small_mtfrase_dom"/>
</dbReference>
<dbReference type="Gene3D" id="1.10.8.10">
    <property type="entry name" value="DNA helicase RuvA subunit, C-terminal domain"/>
    <property type="match status" value="1"/>
</dbReference>
<accession>F0T2C3</accession>
<feature type="domain" description="Release factor glutamine methyltransferase N-terminal" evidence="7">
    <location>
        <begin position="14"/>
        <end position="81"/>
    </location>
</feature>
<feature type="binding site" evidence="5">
    <location>
        <position position="154"/>
    </location>
    <ligand>
        <name>S-adenosyl-L-methionine</name>
        <dbReference type="ChEBI" id="CHEBI:59789"/>
    </ligand>
</feature>
<comment type="caution">
    <text evidence="5">Lacks conserved residue(s) required for the propagation of feature annotation.</text>
</comment>
<dbReference type="Proteomes" id="UP000007488">
    <property type="component" value="Chromosome"/>
</dbReference>
<dbReference type="eggNOG" id="COG2890">
    <property type="taxonomic scope" value="Bacteria"/>
</dbReference>
<dbReference type="PROSITE" id="PS00092">
    <property type="entry name" value="N6_MTASE"/>
    <property type="match status" value="1"/>
</dbReference>
<evidence type="ECO:0000256" key="4">
    <source>
        <dbReference type="ARBA" id="ARBA00048391"/>
    </source>
</evidence>
<comment type="function">
    <text evidence="5">Methylates the class 1 translation termination release factors RF1/PrfA and RF2/PrfB on the glutamine residue of the universally conserved GGQ motif.</text>
</comment>
<dbReference type="Pfam" id="PF17827">
    <property type="entry name" value="PrmC_N"/>
    <property type="match status" value="1"/>
</dbReference>
<protein>
    <recommendedName>
        <fullName evidence="5">Release factor glutamine methyltransferase</fullName>
        <shortName evidence="5">RF MTase</shortName>
        <ecNumber evidence="5">2.1.1.297</ecNumber>
    </recommendedName>
    <alternativeName>
        <fullName evidence="5">N5-glutamine methyltransferase PrmC</fullName>
    </alternativeName>
    <alternativeName>
        <fullName evidence="5">Protein-(glutamine-N5) MTase PrmC</fullName>
    </alternativeName>
    <alternativeName>
        <fullName evidence="5">Protein-glutamine N-methyltransferase PrmC</fullName>
    </alternativeName>
</protein>
<organism evidence="8 9">
    <name type="scientific">Syntrophobotulus glycolicus (strain DSM 8271 / FlGlyR)</name>
    <dbReference type="NCBI Taxonomy" id="645991"/>
    <lineage>
        <taxon>Bacteria</taxon>
        <taxon>Bacillati</taxon>
        <taxon>Bacillota</taxon>
        <taxon>Clostridia</taxon>
        <taxon>Eubacteriales</taxon>
        <taxon>Desulfitobacteriaceae</taxon>
        <taxon>Syntrophobotulus</taxon>
    </lineage>
</organism>
<dbReference type="Pfam" id="PF05175">
    <property type="entry name" value="MTS"/>
    <property type="match status" value="1"/>
</dbReference>
<comment type="catalytic activity">
    <reaction evidence="4 5">
        <text>L-glutaminyl-[peptide chain release factor] + S-adenosyl-L-methionine = N(5)-methyl-L-glutaminyl-[peptide chain release factor] + S-adenosyl-L-homocysteine + H(+)</text>
        <dbReference type="Rhea" id="RHEA:42896"/>
        <dbReference type="Rhea" id="RHEA-COMP:10271"/>
        <dbReference type="Rhea" id="RHEA-COMP:10272"/>
        <dbReference type="ChEBI" id="CHEBI:15378"/>
        <dbReference type="ChEBI" id="CHEBI:30011"/>
        <dbReference type="ChEBI" id="CHEBI:57856"/>
        <dbReference type="ChEBI" id="CHEBI:59789"/>
        <dbReference type="ChEBI" id="CHEBI:61891"/>
        <dbReference type="EC" id="2.1.1.297"/>
    </reaction>
</comment>
<dbReference type="InterPro" id="IPR040758">
    <property type="entry name" value="PrmC_N"/>
</dbReference>
<dbReference type="AlphaFoldDB" id="F0T2C3"/>
<evidence type="ECO:0000259" key="7">
    <source>
        <dbReference type="Pfam" id="PF17827"/>
    </source>
</evidence>
<evidence type="ECO:0000256" key="3">
    <source>
        <dbReference type="ARBA" id="ARBA00022691"/>
    </source>
</evidence>
<keyword evidence="3 5" id="KW-0949">S-adenosyl-L-methionine</keyword>
<dbReference type="GO" id="GO:0032259">
    <property type="term" value="P:methylation"/>
    <property type="evidence" value="ECO:0007669"/>
    <property type="project" value="UniProtKB-KW"/>
</dbReference>
<dbReference type="EC" id="2.1.1.297" evidence="5"/>
<dbReference type="SUPFAM" id="SSF53335">
    <property type="entry name" value="S-adenosyl-L-methionine-dependent methyltransferases"/>
    <property type="match status" value="1"/>
</dbReference>
<keyword evidence="9" id="KW-1185">Reference proteome</keyword>
<reference evidence="8 9" key="1">
    <citation type="journal article" date="2011" name="Stand. Genomic Sci.">
        <title>Complete genome sequence of Syntrophobotulus glycolicus type strain (FlGlyR).</title>
        <authorList>
            <person name="Han C."/>
            <person name="Mwirichia R."/>
            <person name="Chertkov O."/>
            <person name="Held B."/>
            <person name="Lapidus A."/>
            <person name="Nolan M."/>
            <person name="Lucas S."/>
            <person name="Hammon N."/>
            <person name="Deshpande S."/>
            <person name="Cheng J.F."/>
            <person name="Tapia R."/>
            <person name="Goodwin L."/>
            <person name="Pitluck S."/>
            <person name="Huntemann M."/>
            <person name="Liolios K."/>
            <person name="Ivanova N."/>
            <person name="Pagani I."/>
            <person name="Mavromatis K."/>
            <person name="Ovchinikova G."/>
            <person name="Pati A."/>
            <person name="Chen A."/>
            <person name="Palaniappan K."/>
            <person name="Land M."/>
            <person name="Hauser L."/>
            <person name="Brambilla E.M."/>
            <person name="Rohde M."/>
            <person name="Spring S."/>
            <person name="Sikorski J."/>
            <person name="Goker M."/>
            <person name="Woyke T."/>
            <person name="Bristow J."/>
            <person name="Eisen J.A."/>
            <person name="Markowitz V."/>
            <person name="Hugenholtz P."/>
            <person name="Kyrpides N.C."/>
            <person name="Klenk H.P."/>
            <person name="Detter J.C."/>
        </authorList>
    </citation>
    <scope>NUCLEOTIDE SEQUENCE [LARGE SCALE GENOMIC DNA]</scope>
    <source>
        <strain evidence="9">DSM 8271 / FlGlyR</strain>
    </source>
</reference>
<dbReference type="NCBIfam" id="TIGR00536">
    <property type="entry name" value="hemK_fam"/>
    <property type="match status" value="1"/>
</dbReference>
<dbReference type="PANTHER" id="PTHR18895:SF74">
    <property type="entry name" value="MTRF1L RELEASE FACTOR GLUTAMINE METHYLTRANSFERASE"/>
    <property type="match status" value="1"/>
</dbReference>
<dbReference type="InterPro" id="IPR050320">
    <property type="entry name" value="N5-glutamine_MTase"/>
</dbReference>
<proteinExistence type="inferred from homology"/>
<reference evidence="9" key="2">
    <citation type="submission" date="2011-02" db="EMBL/GenBank/DDBJ databases">
        <title>The complete genome of Syntrophobotulus glycolicus DSM 8271.</title>
        <authorList>
            <person name="Lucas S."/>
            <person name="Copeland A."/>
            <person name="Lapidus A."/>
            <person name="Bruce D."/>
            <person name="Goodwin L."/>
            <person name="Pitluck S."/>
            <person name="Kyrpides N."/>
            <person name="Mavromatis K."/>
            <person name="Pagani I."/>
            <person name="Ivanova N."/>
            <person name="Mikhailova N."/>
            <person name="Chertkov O."/>
            <person name="Held B."/>
            <person name="Detter J.C."/>
            <person name="Tapia R."/>
            <person name="Han C."/>
            <person name="Land M."/>
            <person name="Hauser L."/>
            <person name="Markowitz V."/>
            <person name="Cheng J.-F."/>
            <person name="Hugenholtz P."/>
            <person name="Woyke T."/>
            <person name="Wu D."/>
            <person name="Spring S."/>
            <person name="Schroeder M."/>
            <person name="Brambilla E."/>
            <person name="Klenk H.-P."/>
            <person name="Eisen J.A."/>
        </authorList>
    </citation>
    <scope>NUCLEOTIDE SEQUENCE [LARGE SCALE GENOMIC DNA]</scope>
    <source>
        <strain evidence="9">DSM 8271 / FlGlyR</strain>
    </source>
</reference>
<dbReference type="KEGG" id="sgy:Sgly_3288"/>
<evidence type="ECO:0000313" key="9">
    <source>
        <dbReference type="Proteomes" id="UP000007488"/>
    </source>
</evidence>
<name>F0T2C3_SYNGF</name>
<dbReference type="InterPro" id="IPR002052">
    <property type="entry name" value="DNA_methylase_N6_adenine_CS"/>
</dbReference>
<evidence type="ECO:0000256" key="1">
    <source>
        <dbReference type="ARBA" id="ARBA00022603"/>
    </source>
</evidence>
<dbReference type="HAMAP" id="MF_02126">
    <property type="entry name" value="RF_methyltr_PrmC"/>
    <property type="match status" value="1"/>
</dbReference>
<keyword evidence="1 5" id="KW-0489">Methyltransferase</keyword>
<dbReference type="HOGENOM" id="CLU_018398_3_1_9"/>
<dbReference type="RefSeq" id="WP_013626276.1">
    <property type="nucleotide sequence ID" value="NC_015172.1"/>
</dbReference>
<evidence type="ECO:0000256" key="5">
    <source>
        <dbReference type="HAMAP-Rule" id="MF_02126"/>
    </source>
</evidence>
<dbReference type="InterPro" id="IPR019874">
    <property type="entry name" value="RF_methyltr_PrmC"/>
</dbReference>
<feature type="binding site" evidence="5">
    <location>
        <position position="196"/>
    </location>
    <ligand>
        <name>S-adenosyl-L-methionine</name>
        <dbReference type="ChEBI" id="CHEBI:59789"/>
    </ligand>
</feature>
<feature type="binding site" evidence="5">
    <location>
        <begin position="131"/>
        <end position="135"/>
    </location>
    <ligand>
        <name>S-adenosyl-L-methionine</name>
        <dbReference type="ChEBI" id="CHEBI:59789"/>
    </ligand>
</feature>
<dbReference type="NCBIfam" id="TIGR03534">
    <property type="entry name" value="RF_mod_PrmC"/>
    <property type="match status" value="1"/>
</dbReference>
<sequence>MDTRIEKTTIIDHLREGALYLAERGVDDPRTEADLLLAHSLRISRDRLYLEREGTLTSIQADRFMELLEQRGKREPLAYLVKTREFMGLDFYVDRRVLIPRPETEMLIEKLIELAEKRAGKDKEYSLLDLGTGSGVMAIAAARYIAGVKITAVDISEDALTVARQNAVKHGVEIDFRQGDLFTPVANQKFDWILTNPPYVSLPEMEDCSPEVLREPHLALCGGEDGLEIYRRLAAQAGDFLHPGGKLLAEIGSAQAPAVCKLFAEKGYSTKVFNDLAGLNRMILVEG</sequence>
<feature type="binding site" evidence="5">
    <location>
        <begin position="196"/>
        <end position="199"/>
    </location>
    <ligand>
        <name>substrate</name>
    </ligand>
</feature>
<feature type="domain" description="Methyltransferase small" evidence="6">
    <location>
        <begin position="123"/>
        <end position="201"/>
    </location>
</feature>
<comment type="similarity">
    <text evidence="5">Belongs to the protein N5-glutamine methyltransferase family. PrmC subfamily.</text>
</comment>
<keyword evidence="2 5" id="KW-0808">Transferase</keyword>
<dbReference type="GO" id="GO:0003676">
    <property type="term" value="F:nucleic acid binding"/>
    <property type="evidence" value="ECO:0007669"/>
    <property type="project" value="InterPro"/>
</dbReference>
<dbReference type="OrthoDB" id="9784805at2"/>
<dbReference type="GO" id="GO:0102559">
    <property type="term" value="F:peptide chain release factor N(5)-glutamine methyltransferase activity"/>
    <property type="evidence" value="ECO:0007669"/>
    <property type="project" value="UniProtKB-EC"/>
</dbReference>
<dbReference type="CDD" id="cd02440">
    <property type="entry name" value="AdoMet_MTases"/>
    <property type="match status" value="1"/>
</dbReference>
<dbReference type="STRING" id="645991.Sgly_3288"/>
<evidence type="ECO:0000313" key="8">
    <source>
        <dbReference type="EMBL" id="ADY57551.1"/>
    </source>
</evidence>
<dbReference type="PANTHER" id="PTHR18895">
    <property type="entry name" value="HEMK METHYLTRANSFERASE"/>
    <property type="match status" value="1"/>
</dbReference>
<dbReference type="InterPro" id="IPR004556">
    <property type="entry name" value="HemK-like"/>
</dbReference>
<dbReference type="Gene3D" id="3.40.50.150">
    <property type="entry name" value="Vaccinia Virus protein VP39"/>
    <property type="match status" value="1"/>
</dbReference>